<keyword evidence="4" id="KW-1185">Reference proteome</keyword>
<dbReference type="Pfam" id="PF00023">
    <property type="entry name" value="Ank"/>
    <property type="match status" value="1"/>
</dbReference>
<evidence type="ECO:0000313" key="4">
    <source>
        <dbReference type="Proteomes" id="UP001392437"/>
    </source>
</evidence>
<evidence type="ECO:0000256" key="1">
    <source>
        <dbReference type="ARBA" id="ARBA00022737"/>
    </source>
</evidence>
<evidence type="ECO:0000256" key="2">
    <source>
        <dbReference type="ARBA" id="ARBA00023043"/>
    </source>
</evidence>
<accession>A0AAW0QLQ8</accession>
<dbReference type="GO" id="GO:0005737">
    <property type="term" value="C:cytoplasm"/>
    <property type="evidence" value="ECO:0007669"/>
    <property type="project" value="TreeGrafter"/>
</dbReference>
<dbReference type="EMBL" id="JAQQWP010000007">
    <property type="protein sequence ID" value="KAK8109552.1"/>
    <property type="molecule type" value="Genomic_DNA"/>
</dbReference>
<gene>
    <name evidence="3" type="ORF">PG999_007689</name>
</gene>
<dbReference type="Proteomes" id="UP001392437">
    <property type="component" value="Unassembled WGS sequence"/>
</dbReference>
<dbReference type="InterPro" id="IPR002110">
    <property type="entry name" value="Ankyrin_rpt"/>
</dbReference>
<evidence type="ECO:0000313" key="3">
    <source>
        <dbReference type="EMBL" id="KAK8109552.1"/>
    </source>
</evidence>
<organism evidence="3 4">
    <name type="scientific">Apiospora kogelbergensis</name>
    <dbReference type="NCBI Taxonomy" id="1337665"/>
    <lineage>
        <taxon>Eukaryota</taxon>
        <taxon>Fungi</taxon>
        <taxon>Dikarya</taxon>
        <taxon>Ascomycota</taxon>
        <taxon>Pezizomycotina</taxon>
        <taxon>Sordariomycetes</taxon>
        <taxon>Xylariomycetidae</taxon>
        <taxon>Amphisphaeriales</taxon>
        <taxon>Apiosporaceae</taxon>
        <taxon>Apiospora</taxon>
    </lineage>
</organism>
<keyword evidence="1" id="KW-0677">Repeat</keyword>
<proteinExistence type="predicted"/>
<sequence>MCQTRVMFDIFDLEEDMSAANDIYQIIREDNVVAVREHMVAHPDIKRWLIVRPDGQIHNAAIPFAASVGSLEVLRVLMAAAGETDWAPSLYRACRNGQVKVARWILDNHINAAAESLSSAGPHGSLLLSTLASGPPHRFEAYPEFKIPGHIWRPRQEEVVHLLLDRGANIHDRRCLSSKRFCDNVELLIPGWSVPSNCSDQHALDILLSRVVPPLSMKPEEPTSTDARLEPMEPITETALTLALSFGSGSLISRLIESGCDIHVKVHQFQDTEEGELTEDVTPLHLACHYRNIAGVRSLLQAGGSDAKSMIAARDSNGMTPFHWTTLDAALHYTHGDVWGRD</sequence>
<dbReference type="Gene3D" id="1.25.40.20">
    <property type="entry name" value="Ankyrin repeat-containing domain"/>
    <property type="match status" value="2"/>
</dbReference>
<dbReference type="PANTHER" id="PTHR24198">
    <property type="entry name" value="ANKYRIN REPEAT AND PROTEIN KINASE DOMAIN-CONTAINING PROTEIN"/>
    <property type="match status" value="1"/>
</dbReference>
<dbReference type="PANTHER" id="PTHR24198:SF165">
    <property type="entry name" value="ANKYRIN REPEAT-CONTAINING PROTEIN-RELATED"/>
    <property type="match status" value="1"/>
</dbReference>
<dbReference type="InterPro" id="IPR036770">
    <property type="entry name" value="Ankyrin_rpt-contain_sf"/>
</dbReference>
<dbReference type="AlphaFoldDB" id="A0AAW0QLQ8"/>
<comment type="caution">
    <text evidence="3">The sequence shown here is derived from an EMBL/GenBank/DDBJ whole genome shotgun (WGS) entry which is preliminary data.</text>
</comment>
<name>A0AAW0QLQ8_9PEZI</name>
<dbReference type="SMART" id="SM00248">
    <property type="entry name" value="ANK"/>
    <property type="match status" value="4"/>
</dbReference>
<keyword evidence="2" id="KW-0040">ANK repeat</keyword>
<reference evidence="3 4" key="1">
    <citation type="submission" date="2023-01" db="EMBL/GenBank/DDBJ databases">
        <title>Analysis of 21 Apiospora genomes using comparative genomics revels a genus with tremendous synthesis potential of carbohydrate active enzymes and secondary metabolites.</title>
        <authorList>
            <person name="Sorensen T."/>
        </authorList>
    </citation>
    <scope>NUCLEOTIDE SEQUENCE [LARGE SCALE GENOMIC DNA]</scope>
    <source>
        <strain evidence="3 4">CBS 117206</strain>
    </source>
</reference>
<protein>
    <submittedName>
        <fullName evidence="3">Ankyrin</fullName>
    </submittedName>
</protein>
<dbReference type="SUPFAM" id="SSF48403">
    <property type="entry name" value="Ankyrin repeat"/>
    <property type="match status" value="1"/>
</dbReference>